<name>A0A3L6G9G5_MAIZE</name>
<evidence type="ECO:0000313" key="2">
    <source>
        <dbReference type="Proteomes" id="UP000251960"/>
    </source>
</evidence>
<reference evidence="1 2" key="1">
    <citation type="journal article" date="2018" name="Nat. Genet.">
        <title>Extensive intraspecific gene order and gene structural variations between Mo17 and other maize genomes.</title>
        <authorList>
            <person name="Sun S."/>
            <person name="Zhou Y."/>
            <person name="Chen J."/>
            <person name="Shi J."/>
            <person name="Zhao H."/>
            <person name="Zhao H."/>
            <person name="Song W."/>
            <person name="Zhang M."/>
            <person name="Cui Y."/>
            <person name="Dong X."/>
            <person name="Liu H."/>
            <person name="Ma X."/>
            <person name="Jiao Y."/>
            <person name="Wang B."/>
            <person name="Wei X."/>
            <person name="Stein J.C."/>
            <person name="Glaubitz J.C."/>
            <person name="Lu F."/>
            <person name="Yu G."/>
            <person name="Liang C."/>
            <person name="Fengler K."/>
            <person name="Li B."/>
            <person name="Rafalski A."/>
            <person name="Schnable P.S."/>
            <person name="Ware D.H."/>
            <person name="Buckler E.S."/>
            <person name="Lai J."/>
        </authorList>
    </citation>
    <scope>NUCLEOTIDE SEQUENCE [LARGE SCALE GENOMIC DNA]</scope>
    <source>
        <strain evidence="2">cv. Missouri 17</strain>
        <tissue evidence="1">Seedling</tissue>
    </source>
</reference>
<comment type="caution">
    <text evidence="1">The sequence shown here is derived from an EMBL/GenBank/DDBJ whole genome shotgun (WGS) entry which is preliminary data.</text>
</comment>
<dbReference type="EMBL" id="NCVQ01000002">
    <property type="protein sequence ID" value="PWZ44918.1"/>
    <property type="molecule type" value="Genomic_DNA"/>
</dbReference>
<dbReference type="Proteomes" id="UP000251960">
    <property type="component" value="Chromosome 10"/>
</dbReference>
<proteinExistence type="predicted"/>
<dbReference type="AlphaFoldDB" id="A0A3L6G9G5"/>
<protein>
    <submittedName>
        <fullName evidence="1">Uncharacterized protein</fullName>
    </submittedName>
</protein>
<accession>A0A3L6G9G5</accession>
<evidence type="ECO:0000313" key="1">
    <source>
        <dbReference type="EMBL" id="PWZ44918.1"/>
    </source>
</evidence>
<organism evidence="1 2">
    <name type="scientific">Zea mays</name>
    <name type="common">Maize</name>
    <dbReference type="NCBI Taxonomy" id="4577"/>
    <lineage>
        <taxon>Eukaryota</taxon>
        <taxon>Viridiplantae</taxon>
        <taxon>Streptophyta</taxon>
        <taxon>Embryophyta</taxon>
        <taxon>Tracheophyta</taxon>
        <taxon>Spermatophyta</taxon>
        <taxon>Magnoliopsida</taxon>
        <taxon>Liliopsida</taxon>
        <taxon>Poales</taxon>
        <taxon>Poaceae</taxon>
        <taxon>PACMAD clade</taxon>
        <taxon>Panicoideae</taxon>
        <taxon>Andropogonodae</taxon>
        <taxon>Andropogoneae</taxon>
        <taxon>Tripsacinae</taxon>
        <taxon>Zea</taxon>
    </lineage>
</organism>
<sequence>MRATNQADCVPLERSNPQDLINVFIAFAKSYDVNPEKVCL</sequence>
<gene>
    <name evidence="1" type="ORF">Zm00014a_017348</name>
</gene>